<name>A0A2G5P551_9MYCO</name>
<feature type="domain" description="DUF4334" evidence="2">
    <location>
        <begin position="121"/>
        <end position="176"/>
    </location>
</feature>
<feature type="domain" description="GXWXG" evidence="1">
    <location>
        <begin position="19"/>
        <end position="77"/>
    </location>
</feature>
<sequence length="184" mass="20068">MRLSDVLPDAPTSFDAACALFDAAPAVDAEAMIGVWRGVELPTGHPMDGNLERSGWWGKQFVDAETVHPLLFPTADGAALWPMNPVLAFTGLRASKLPGLNTMPVARSITAMRPALAARGPKARLRTTQYRGVDTATMVYDQLPINDVFRGIDGNTVLGAMDMRDSPRPYFFVLRRDDSLPVRV</sequence>
<dbReference type="Gene3D" id="2.40.128.580">
    <property type="entry name" value="GXWXG domain"/>
    <property type="match status" value="1"/>
</dbReference>
<evidence type="ECO:0008006" key="5">
    <source>
        <dbReference type="Google" id="ProtNLM"/>
    </source>
</evidence>
<accession>A0A2G5P551</accession>
<dbReference type="OrthoDB" id="8905397at2"/>
<evidence type="ECO:0000313" key="4">
    <source>
        <dbReference type="Proteomes" id="UP000230551"/>
    </source>
</evidence>
<proteinExistence type="predicted"/>
<keyword evidence="4" id="KW-1185">Reference proteome</keyword>
<dbReference type="EMBL" id="PDCN02000036">
    <property type="protein sequence ID" value="PIB73240.1"/>
    <property type="molecule type" value="Genomic_DNA"/>
</dbReference>
<dbReference type="InterPro" id="IPR025951">
    <property type="entry name" value="GXWXG_dom"/>
</dbReference>
<dbReference type="AlphaFoldDB" id="A0A2G5P551"/>
<dbReference type="Pfam" id="PF14231">
    <property type="entry name" value="GXWXG"/>
    <property type="match status" value="1"/>
</dbReference>
<dbReference type="STRING" id="85968.GCA_900073015_00324"/>
<dbReference type="Pfam" id="PF14232">
    <property type="entry name" value="DUF4334"/>
    <property type="match status" value="1"/>
</dbReference>
<dbReference type="Proteomes" id="UP000230551">
    <property type="component" value="Unassembled WGS sequence"/>
</dbReference>
<dbReference type="RefSeq" id="WP_090585233.1">
    <property type="nucleotide sequence ID" value="NZ_CP104302.1"/>
</dbReference>
<reference evidence="3 4" key="1">
    <citation type="journal article" date="2017" name="Infect. Genet. Evol.">
        <title>The new phylogeny of the genus Mycobacterium: The old and the news.</title>
        <authorList>
            <person name="Tortoli E."/>
            <person name="Fedrizzi T."/>
            <person name="Meehan C.J."/>
            <person name="Trovato A."/>
            <person name="Grottola A."/>
            <person name="Giacobazzi E."/>
            <person name="Serpini G.F."/>
            <person name="Tagliazucchi S."/>
            <person name="Fabio A."/>
            <person name="Bettua C."/>
            <person name="Bertorelli R."/>
            <person name="Frascaro F."/>
            <person name="De Sanctis V."/>
            <person name="Pecorari M."/>
            <person name="Jousson O."/>
            <person name="Segata N."/>
            <person name="Cirillo D.M."/>
        </authorList>
    </citation>
    <scope>NUCLEOTIDE SEQUENCE [LARGE SCALE GENOMIC DNA]</scope>
    <source>
        <strain evidence="3 4">CIP1034565</strain>
    </source>
</reference>
<organism evidence="3 4">
    <name type="scientific">Mycolicibacterium brumae</name>
    <dbReference type="NCBI Taxonomy" id="85968"/>
    <lineage>
        <taxon>Bacteria</taxon>
        <taxon>Bacillati</taxon>
        <taxon>Actinomycetota</taxon>
        <taxon>Actinomycetes</taxon>
        <taxon>Mycobacteriales</taxon>
        <taxon>Mycobacteriaceae</taxon>
        <taxon>Mycolicibacterium</taxon>
    </lineage>
</organism>
<evidence type="ECO:0000313" key="3">
    <source>
        <dbReference type="EMBL" id="PIB73240.1"/>
    </source>
</evidence>
<protein>
    <recommendedName>
        <fullName evidence="5">DUF4334 domain-containing protein</fullName>
    </recommendedName>
</protein>
<comment type="caution">
    <text evidence="3">The sequence shown here is derived from an EMBL/GenBank/DDBJ whole genome shotgun (WGS) entry which is preliminary data.</text>
</comment>
<gene>
    <name evidence="3" type="ORF">CQY22_017555</name>
</gene>
<evidence type="ECO:0000259" key="2">
    <source>
        <dbReference type="Pfam" id="PF14232"/>
    </source>
</evidence>
<evidence type="ECO:0000259" key="1">
    <source>
        <dbReference type="Pfam" id="PF14231"/>
    </source>
</evidence>
<dbReference type="InterPro" id="IPR025568">
    <property type="entry name" value="DUF4334"/>
</dbReference>